<dbReference type="InterPro" id="IPR050314">
    <property type="entry name" value="Glycosyl_Hydrlase_18"/>
</dbReference>
<keyword evidence="2" id="KW-1133">Transmembrane helix</keyword>
<dbReference type="VEuPathDB" id="VectorBase:LOC119173982"/>
<dbReference type="SMART" id="SM00636">
    <property type="entry name" value="Glyco_18"/>
    <property type="match status" value="1"/>
</dbReference>
<dbReference type="PANTHER" id="PTHR11177">
    <property type="entry name" value="CHITINASE"/>
    <property type="match status" value="1"/>
</dbReference>
<sequence>MDVCYENLDKKPTVSHSSRKLLQTTKATRRTARSRDRKTPLQHHRKMYYIWFFANIAWAVLAFPLGVAAIALARNYQMYRDQVEHALEWKERWAHSTKPVPSLRRSDGSVASTSTKTSEVPYWETSECRKPLALPESSWKPPFTDPIEDYPTAQLVEGPIFCIFNHSSYKRDKEWAFRTGLINGRLCTHVVYASAKVTADDLASADPGFDLVKEGFKNLALLKTKYQHLRVLVSFGEYERGSANLSILASSAVRRAKFSQNVLSWLTENDYDGVHVHWTIADAGRCGSPNDAAWLSKLVDKLRLTLSRNYTIALTIPPFKSRRPGYALDNLVANVDYLIVQTHDIHGPYENATHCASPFNSEGPSLISALTDVVEDVPPYTTQKICFSLSLAALSFRLGIVNSPDTDSVPARVLGPGIEGNFTGMRGRMAFYEVCVLGDHSAYMDFKEICSYKGLANNWISYENPMSLSSKVSEIFRRLNIYCVVMWDIDMDDAKGTCGLGRTPLLASVHKELLIASSHNPAAPTQEAL</sequence>
<feature type="region of interest" description="Disordered" evidence="1">
    <location>
        <begin position="15"/>
        <end position="39"/>
    </location>
</feature>
<dbReference type="EMBL" id="JABSTU010000009">
    <property type="protein sequence ID" value="KAH8021693.1"/>
    <property type="molecule type" value="Genomic_DNA"/>
</dbReference>
<gene>
    <name evidence="4" type="ORF">HPB51_016089</name>
</gene>
<dbReference type="PROSITE" id="PS51910">
    <property type="entry name" value="GH18_2"/>
    <property type="match status" value="1"/>
</dbReference>
<evidence type="ECO:0000313" key="5">
    <source>
        <dbReference type="Proteomes" id="UP000821866"/>
    </source>
</evidence>
<dbReference type="GO" id="GO:0006032">
    <property type="term" value="P:chitin catabolic process"/>
    <property type="evidence" value="ECO:0007669"/>
    <property type="project" value="TreeGrafter"/>
</dbReference>
<proteinExistence type="predicted"/>
<dbReference type="GO" id="GO:0004568">
    <property type="term" value="F:chitinase activity"/>
    <property type="evidence" value="ECO:0007669"/>
    <property type="project" value="TreeGrafter"/>
</dbReference>
<keyword evidence="5" id="KW-1185">Reference proteome</keyword>
<dbReference type="GO" id="GO:0005576">
    <property type="term" value="C:extracellular region"/>
    <property type="evidence" value="ECO:0007669"/>
    <property type="project" value="TreeGrafter"/>
</dbReference>
<dbReference type="Gene3D" id="3.10.50.10">
    <property type="match status" value="1"/>
</dbReference>
<evidence type="ECO:0000256" key="1">
    <source>
        <dbReference type="SAM" id="MobiDB-lite"/>
    </source>
</evidence>
<dbReference type="OrthoDB" id="76388at2759"/>
<evidence type="ECO:0000313" key="4">
    <source>
        <dbReference type="EMBL" id="KAH8021693.1"/>
    </source>
</evidence>
<dbReference type="InterPro" id="IPR029070">
    <property type="entry name" value="Chitinase_insertion_sf"/>
</dbReference>
<dbReference type="Gene3D" id="3.20.20.80">
    <property type="entry name" value="Glycosidases"/>
    <property type="match status" value="1"/>
</dbReference>
<dbReference type="OMA" id="NDYDGVH"/>
<evidence type="ECO:0000259" key="3">
    <source>
        <dbReference type="PROSITE" id="PS51910"/>
    </source>
</evidence>
<dbReference type="InterPro" id="IPR017853">
    <property type="entry name" value="GH"/>
</dbReference>
<dbReference type="PANTHER" id="PTHR11177:SF144">
    <property type="entry name" value="CHITINASE 5"/>
    <property type="match status" value="1"/>
</dbReference>
<dbReference type="AlphaFoldDB" id="A0A9J6DHN6"/>
<dbReference type="Pfam" id="PF00704">
    <property type="entry name" value="Glyco_hydro_18"/>
    <property type="match status" value="1"/>
</dbReference>
<dbReference type="Proteomes" id="UP000821866">
    <property type="component" value="Chromosome 7"/>
</dbReference>
<keyword evidence="2" id="KW-0472">Membrane</keyword>
<organism evidence="4 5">
    <name type="scientific">Rhipicephalus microplus</name>
    <name type="common">Cattle tick</name>
    <name type="synonym">Boophilus microplus</name>
    <dbReference type="NCBI Taxonomy" id="6941"/>
    <lineage>
        <taxon>Eukaryota</taxon>
        <taxon>Metazoa</taxon>
        <taxon>Ecdysozoa</taxon>
        <taxon>Arthropoda</taxon>
        <taxon>Chelicerata</taxon>
        <taxon>Arachnida</taxon>
        <taxon>Acari</taxon>
        <taxon>Parasitiformes</taxon>
        <taxon>Ixodida</taxon>
        <taxon>Ixodoidea</taxon>
        <taxon>Ixodidae</taxon>
        <taxon>Rhipicephalinae</taxon>
        <taxon>Rhipicephalus</taxon>
        <taxon>Boophilus</taxon>
    </lineage>
</organism>
<dbReference type="GO" id="GO:0008061">
    <property type="term" value="F:chitin binding"/>
    <property type="evidence" value="ECO:0007669"/>
    <property type="project" value="InterPro"/>
</dbReference>
<reference evidence="4" key="2">
    <citation type="submission" date="2021-09" db="EMBL/GenBank/DDBJ databases">
        <authorList>
            <person name="Jia N."/>
            <person name="Wang J."/>
            <person name="Shi W."/>
            <person name="Du L."/>
            <person name="Sun Y."/>
            <person name="Zhan W."/>
            <person name="Jiang J."/>
            <person name="Wang Q."/>
            <person name="Zhang B."/>
            <person name="Ji P."/>
            <person name="Sakyi L.B."/>
            <person name="Cui X."/>
            <person name="Yuan T."/>
            <person name="Jiang B."/>
            <person name="Yang W."/>
            <person name="Lam T.T.-Y."/>
            <person name="Chang Q."/>
            <person name="Ding S."/>
            <person name="Wang X."/>
            <person name="Zhu J."/>
            <person name="Ruan X."/>
            <person name="Zhao L."/>
            <person name="Wei J."/>
            <person name="Que T."/>
            <person name="Du C."/>
            <person name="Cheng J."/>
            <person name="Dai P."/>
            <person name="Han X."/>
            <person name="Huang E."/>
            <person name="Gao Y."/>
            <person name="Liu J."/>
            <person name="Shao H."/>
            <person name="Ye R."/>
            <person name="Li L."/>
            <person name="Wei W."/>
            <person name="Wang X."/>
            <person name="Wang C."/>
            <person name="Huo Q."/>
            <person name="Li W."/>
            <person name="Guo W."/>
            <person name="Chen H."/>
            <person name="Chen S."/>
            <person name="Zhou L."/>
            <person name="Zhou L."/>
            <person name="Ni X."/>
            <person name="Tian J."/>
            <person name="Zhou Y."/>
            <person name="Sheng Y."/>
            <person name="Liu T."/>
            <person name="Pan Y."/>
            <person name="Xia L."/>
            <person name="Li J."/>
            <person name="Zhao F."/>
            <person name="Cao W."/>
        </authorList>
    </citation>
    <scope>NUCLEOTIDE SEQUENCE</scope>
    <source>
        <strain evidence="4">Rmic-2018</strain>
        <tissue evidence="4">Larvae</tissue>
    </source>
</reference>
<dbReference type="InterPro" id="IPR001223">
    <property type="entry name" value="Glyco_hydro18_cat"/>
</dbReference>
<protein>
    <recommendedName>
        <fullName evidence="3">GH18 domain-containing protein</fullName>
    </recommendedName>
</protein>
<dbReference type="GO" id="GO:0005975">
    <property type="term" value="P:carbohydrate metabolic process"/>
    <property type="evidence" value="ECO:0007669"/>
    <property type="project" value="InterPro"/>
</dbReference>
<feature type="domain" description="GH18" evidence="3">
    <location>
        <begin position="158"/>
        <end position="516"/>
    </location>
</feature>
<name>A0A9J6DHN6_RHIMP</name>
<dbReference type="InterPro" id="IPR011583">
    <property type="entry name" value="Chitinase_II/V-like_cat"/>
</dbReference>
<reference evidence="4" key="1">
    <citation type="journal article" date="2020" name="Cell">
        <title>Large-Scale Comparative Analyses of Tick Genomes Elucidate Their Genetic Diversity and Vector Capacities.</title>
        <authorList>
            <consortium name="Tick Genome and Microbiome Consortium (TIGMIC)"/>
            <person name="Jia N."/>
            <person name="Wang J."/>
            <person name="Shi W."/>
            <person name="Du L."/>
            <person name="Sun Y."/>
            <person name="Zhan W."/>
            <person name="Jiang J.F."/>
            <person name="Wang Q."/>
            <person name="Zhang B."/>
            <person name="Ji P."/>
            <person name="Bell-Sakyi L."/>
            <person name="Cui X.M."/>
            <person name="Yuan T.T."/>
            <person name="Jiang B.G."/>
            <person name="Yang W.F."/>
            <person name="Lam T.T."/>
            <person name="Chang Q.C."/>
            <person name="Ding S.J."/>
            <person name="Wang X.J."/>
            <person name="Zhu J.G."/>
            <person name="Ruan X.D."/>
            <person name="Zhao L."/>
            <person name="Wei J.T."/>
            <person name="Ye R.Z."/>
            <person name="Que T.C."/>
            <person name="Du C.H."/>
            <person name="Zhou Y.H."/>
            <person name="Cheng J.X."/>
            <person name="Dai P.F."/>
            <person name="Guo W.B."/>
            <person name="Han X.H."/>
            <person name="Huang E.J."/>
            <person name="Li L.F."/>
            <person name="Wei W."/>
            <person name="Gao Y.C."/>
            <person name="Liu J.Z."/>
            <person name="Shao H.Z."/>
            <person name="Wang X."/>
            <person name="Wang C.C."/>
            <person name="Yang T.C."/>
            <person name="Huo Q.B."/>
            <person name="Li W."/>
            <person name="Chen H.Y."/>
            <person name="Chen S.E."/>
            <person name="Zhou L.G."/>
            <person name="Ni X.B."/>
            <person name="Tian J.H."/>
            <person name="Sheng Y."/>
            <person name="Liu T."/>
            <person name="Pan Y.S."/>
            <person name="Xia L.Y."/>
            <person name="Li J."/>
            <person name="Zhao F."/>
            <person name="Cao W.C."/>
        </authorList>
    </citation>
    <scope>NUCLEOTIDE SEQUENCE</scope>
    <source>
        <strain evidence="4">Rmic-2018</strain>
    </source>
</reference>
<keyword evidence="2" id="KW-0812">Transmembrane</keyword>
<dbReference type="SUPFAM" id="SSF54556">
    <property type="entry name" value="Chitinase insertion domain"/>
    <property type="match status" value="1"/>
</dbReference>
<feature type="transmembrane region" description="Helical" evidence="2">
    <location>
        <begin position="48"/>
        <end position="72"/>
    </location>
</feature>
<dbReference type="SUPFAM" id="SSF51445">
    <property type="entry name" value="(Trans)glycosidases"/>
    <property type="match status" value="1"/>
</dbReference>
<accession>A0A9J6DHN6</accession>
<comment type="caution">
    <text evidence="4">The sequence shown here is derived from an EMBL/GenBank/DDBJ whole genome shotgun (WGS) entry which is preliminary data.</text>
</comment>
<evidence type="ECO:0000256" key="2">
    <source>
        <dbReference type="SAM" id="Phobius"/>
    </source>
</evidence>